<dbReference type="Proteomes" id="UP001589795">
    <property type="component" value="Unassembled WGS sequence"/>
</dbReference>
<dbReference type="RefSeq" id="WP_265506468.1">
    <property type="nucleotide sequence ID" value="NZ_JAOTBE010000013.1"/>
</dbReference>
<protein>
    <submittedName>
        <fullName evidence="1">Uncharacterized protein</fullName>
    </submittedName>
</protein>
<name>A0ABV6CG72_9RHOB</name>
<dbReference type="EMBL" id="JBHLWQ010000051">
    <property type="protein sequence ID" value="MFC0199739.1"/>
    <property type="molecule type" value="Genomic_DNA"/>
</dbReference>
<gene>
    <name evidence="1" type="ORF">ACFFIZ_05275</name>
</gene>
<accession>A0ABV6CG72</accession>
<evidence type="ECO:0000313" key="2">
    <source>
        <dbReference type="Proteomes" id="UP001589795"/>
    </source>
</evidence>
<comment type="caution">
    <text evidence="1">The sequence shown here is derived from an EMBL/GenBank/DDBJ whole genome shotgun (WGS) entry which is preliminary data.</text>
</comment>
<reference evidence="1 2" key="1">
    <citation type="submission" date="2024-09" db="EMBL/GenBank/DDBJ databases">
        <authorList>
            <person name="Sun Q."/>
            <person name="Mori K."/>
        </authorList>
    </citation>
    <scope>NUCLEOTIDE SEQUENCE [LARGE SCALE GENOMIC DNA]</scope>
    <source>
        <strain evidence="1 2">CCM 7904</strain>
    </source>
</reference>
<proteinExistence type="predicted"/>
<sequence>MGFPILSPQYRSRLRPLPFDADPTEPDLRAALARRTLRATLQATSTFFNALRTRLAFAGRAGGRSTQSGPSFVSGAAYNPRVLIAVLNIYRIYYNWFDPRSYVSELNENDATQAVPPGTVAKRVPGSSDRITIPKQRKRVSIKQTPAMRLGLQGRAGSATPCKAPDLHRVLYKPWLLYGTPIWSRLAG</sequence>
<keyword evidence="2" id="KW-1185">Reference proteome</keyword>
<evidence type="ECO:0000313" key="1">
    <source>
        <dbReference type="EMBL" id="MFC0199739.1"/>
    </source>
</evidence>
<organism evidence="1 2">
    <name type="scientific">Paracoccus rhizosphaerae</name>
    <dbReference type="NCBI Taxonomy" id="1133347"/>
    <lineage>
        <taxon>Bacteria</taxon>
        <taxon>Pseudomonadati</taxon>
        <taxon>Pseudomonadota</taxon>
        <taxon>Alphaproteobacteria</taxon>
        <taxon>Rhodobacterales</taxon>
        <taxon>Paracoccaceae</taxon>
        <taxon>Paracoccus</taxon>
    </lineage>
</organism>